<protein>
    <recommendedName>
        <fullName evidence="3">SapC protein</fullName>
    </recommendedName>
</protein>
<reference evidence="1" key="1">
    <citation type="journal article" date="2014" name="Int. J. Syst. Evol. Microbiol.">
        <title>Complete genome sequence of Corynebacterium casei LMG S-19264T (=DSM 44701T), isolated from a smear-ripened cheese.</title>
        <authorList>
            <consortium name="US DOE Joint Genome Institute (JGI-PGF)"/>
            <person name="Walter F."/>
            <person name="Albersmeier A."/>
            <person name="Kalinowski J."/>
            <person name="Ruckert C."/>
        </authorList>
    </citation>
    <scope>NUCLEOTIDE SEQUENCE</scope>
    <source>
        <strain evidence="1">NBRC 110023</strain>
    </source>
</reference>
<dbReference type="Pfam" id="PF07277">
    <property type="entry name" value="SapC"/>
    <property type="match status" value="1"/>
</dbReference>
<organism evidence="1 2">
    <name type="scientific">Agaribacter marinus</name>
    <dbReference type="NCBI Taxonomy" id="1431249"/>
    <lineage>
        <taxon>Bacteria</taxon>
        <taxon>Pseudomonadati</taxon>
        <taxon>Pseudomonadota</taxon>
        <taxon>Gammaproteobacteria</taxon>
        <taxon>Alteromonadales</taxon>
        <taxon>Alteromonadaceae</taxon>
        <taxon>Agaribacter</taxon>
    </lineage>
</organism>
<comment type="caution">
    <text evidence="1">The sequence shown here is derived from an EMBL/GenBank/DDBJ whole genome shotgun (WGS) entry which is preliminary data.</text>
</comment>
<evidence type="ECO:0000313" key="1">
    <source>
        <dbReference type="EMBL" id="GLR70146.1"/>
    </source>
</evidence>
<reference evidence="1" key="2">
    <citation type="submission" date="2023-01" db="EMBL/GenBank/DDBJ databases">
        <title>Draft genome sequence of Agaribacter marinus strain NBRC 110023.</title>
        <authorList>
            <person name="Sun Q."/>
            <person name="Mori K."/>
        </authorList>
    </citation>
    <scope>NUCLEOTIDE SEQUENCE</scope>
    <source>
        <strain evidence="1">NBRC 110023</strain>
    </source>
</reference>
<evidence type="ECO:0000313" key="2">
    <source>
        <dbReference type="Proteomes" id="UP001156601"/>
    </source>
</evidence>
<dbReference type="Proteomes" id="UP001156601">
    <property type="component" value="Unassembled WGS sequence"/>
</dbReference>
<accession>A0AA37SUG0</accession>
<dbReference type="EMBL" id="BSOT01000005">
    <property type="protein sequence ID" value="GLR70146.1"/>
    <property type="molecule type" value="Genomic_DNA"/>
</dbReference>
<sequence length="236" mass="26400">MNSDGIELLDSVRHKNLKVDTSLVNIPVNQVNAAYIIVNEIANLSHEYPIFFRKDANTGQFGLVVLLGLHSGENLFIRDNKWHANYLPLDVLRRPFQAMLKEDDNFSGGRIAIDMQSEQVKAGKGEALFDDSGNETAYLERVKQTFSQIMGGAEYTKDCMQKMAKLNLIESVSLKFDSVRGKELVVNGLYSINKDNLAALHGDELQLAHNEGLLQIAHLIMSSGSHIQKLINWSNE</sequence>
<evidence type="ECO:0008006" key="3">
    <source>
        <dbReference type="Google" id="ProtNLM"/>
    </source>
</evidence>
<proteinExistence type="predicted"/>
<gene>
    <name evidence="1" type="ORF">GCM10007852_10540</name>
</gene>
<name>A0AA37SUG0_9ALTE</name>
<keyword evidence="2" id="KW-1185">Reference proteome</keyword>
<dbReference type="InterPro" id="IPR010836">
    <property type="entry name" value="SapC"/>
</dbReference>
<dbReference type="AlphaFoldDB" id="A0AA37SUG0"/>
<dbReference type="RefSeq" id="WP_284216451.1">
    <property type="nucleotide sequence ID" value="NZ_BSOT01000005.1"/>
</dbReference>